<dbReference type="InterPro" id="IPR046342">
    <property type="entry name" value="CBS_dom_sf"/>
</dbReference>
<dbReference type="Proteomes" id="UP000053577">
    <property type="component" value="Unassembled WGS sequence"/>
</dbReference>
<dbReference type="Pfam" id="PF02163">
    <property type="entry name" value="Peptidase_M50"/>
    <property type="match status" value="2"/>
</dbReference>
<dbReference type="Gene3D" id="3.10.580.10">
    <property type="entry name" value="CBS-domain"/>
    <property type="match status" value="1"/>
</dbReference>
<feature type="domain" description="CBS" evidence="18">
    <location>
        <begin position="251"/>
        <end position="308"/>
    </location>
</feature>
<evidence type="ECO:0000256" key="4">
    <source>
        <dbReference type="ARBA" id="ARBA00022670"/>
    </source>
</evidence>
<evidence type="ECO:0000313" key="20">
    <source>
        <dbReference type="Proteomes" id="UP000053577"/>
    </source>
</evidence>
<dbReference type="InterPro" id="IPR008915">
    <property type="entry name" value="Peptidase_M50"/>
</dbReference>
<keyword evidence="5 14" id="KW-0812">Transmembrane</keyword>
<dbReference type="CDD" id="cd06164">
    <property type="entry name" value="S2P-M50_SpoIVFB_CBS"/>
    <property type="match status" value="1"/>
</dbReference>
<keyword evidence="10 14" id="KW-1133">Transmembrane helix</keyword>
<evidence type="ECO:0000256" key="6">
    <source>
        <dbReference type="ARBA" id="ARBA00022723"/>
    </source>
</evidence>
<feature type="binding site" evidence="16">
    <location>
        <position position="165"/>
    </location>
    <ligand>
        <name>Zn(2+)</name>
        <dbReference type="ChEBI" id="CHEBI:29105"/>
        <note>catalytic</note>
    </ligand>
</feature>
<keyword evidence="3 14" id="KW-1003">Cell membrane</keyword>
<dbReference type="PATRIC" id="fig|61435.5.peg.826"/>
<keyword evidence="7" id="KW-0677">Repeat</keyword>
<dbReference type="GO" id="GO:0005886">
    <property type="term" value="C:plasma membrane"/>
    <property type="evidence" value="ECO:0007669"/>
    <property type="project" value="UniProtKB-SubCell"/>
</dbReference>
<dbReference type="PROSITE" id="PS51371">
    <property type="entry name" value="CBS"/>
    <property type="match status" value="2"/>
</dbReference>
<feature type="transmembrane region" description="Helical" evidence="14">
    <location>
        <begin position="195"/>
        <end position="224"/>
    </location>
</feature>
<evidence type="ECO:0000256" key="1">
    <source>
        <dbReference type="ARBA" id="ARBA00004651"/>
    </source>
</evidence>
<dbReference type="GO" id="GO:0006508">
    <property type="term" value="P:proteolysis"/>
    <property type="evidence" value="ECO:0007669"/>
    <property type="project" value="UniProtKB-KW"/>
</dbReference>
<feature type="binding site" evidence="16">
    <location>
        <position position="67"/>
    </location>
    <ligand>
        <name>Zn(2+)</name>
        <dbReference type="ChEBI" id="CHEBI:29105"/>
        <note>catalytic</note>
    </ligand>
</feature>
<dbReference type="PANTHER" id="PTHR39188:SF3">
    <property type="entry name" value="STAGE IV SPORULATION PROTEIN FB"/>
    <property type="match status" value="1"/>
</dbReference>
<comment type="subcellular location">
    <subcellularLocation>
        <location evidence="1 14">Cell membrane</location>
        <topology evidence="1 14">Multi-pass membrane protein</topology>
    </subcellularLocation>
</comment>
<evidence type="ECO:0000313" key="19">
    <source>
        <dbReference type="EMBL" id="KSV16428.1"/>
    </source>
</evidence>
<evidence type="ECO:0000256" key="16">
    <source>
        <dbReference type="PIRSR" id="PIRSR006404-2"/>
    </source>
</evidence>
<proteinExistence type="inferred from homology"/>
<gene>
    <name evidence="19" type="ORF">DA01_04140</name>
</gene>
<organism evidence="19 20">
    <name type="scientific">Dehalococcoides mccartyi</name>
    <dbReference type="NCBI Taxonomy" id="61435"/>
    <lineage>
        <taxon>Bacteria</taxon>
        <taxon>Bacillati</taxon>
        <taxon>Chloroflexota</taxon>
        <taxon>Dehalococcoidia</taxon>
        <taxon>Dehalococcoidales</taxon>
        <taxon>Dehalococcoidaceae</taxon>
        <taxon>Dehalococcoides</taxon>
    </lineage>
</organism>
<dbReference type="AlphaFoldDB" id="A0A0V8LY67"/>
<dbReference type="OrthoDB" id="9800627at2"/>
<dbReference type="InterPro" id="IPR000644">
    <property type="entry name" value="CBS_dom"/>
</dbReference>
<keyword evidence="4 14" id="KW-0645">Protease</keyword>
<dbReference type="InterPro" id="IPR016483">
    <property type="entry name" value="UCP006404_Pept_M50_CBS"/>
</dbReference>
<evidence type="ECO:0000256" key="12">
    <source>
        <dbReference type="ARBA" id="ARBA00023122"/>
    </source>
</evidence>
<feature type="domain" description="CBS" evidence="18">
    <location>
        <begin position="314"/>
        <end position="373"/>
    </location>
</feature>
<dbReference type="GO" id="GO:0046872">
    <property type="term" value="F:metal ion binding"/>
    <property type="evidence" value="ECO:0007669"/>
    <property type="project" value="UniProtKB-UniRule"/>
</dbReference>
<feature type="transmembrane region" description="Helical" evidence="14">
    <location>
        <begin position="12"/>
        <end position="37"/>
    </location>
</feature>
<evidence type="ECO:0000256" key="14">
    <source>
        <dbReference type="PIRNR" id="PIRNR006404"/>
    </source>
</evidence>
<keyword evidence="8 14" id="KW-0378">Hydrolase</keyword>
<evidence type="ECO:0000256" key="10">
    <source>
        <dbReference type="ARBA" id="ARBA00022989"/>
    </source>
</evidence>
<dbReference type="PIRSF" id="PIRSF006404">
    <property type="entry name" value="UCP006404_Pept_M50_CBS"/>
    <property type="match status" value="1"/>
</dbReference>
<evidence type="ECO:0000256" key="11">
    <source>
        <dbReference type="ARBA" id="ARBA00023049"/>
    </source>
</evidence>
<dbReference type="RefSeq" id="WP_058292826.1">
    <property type="nucleotide sequence ID" value="NZ_JGYD01000026.1"/>
</dbReference>
<comment type="cofactor">
    <cofactor evidence="14 16">
        <name>Zn(2+)</name>
        <dbReference type="ChEBI" id="CHEBI:29105"/>
    </cofactor>
    <text evidence="14 16">Binds 1 zinc ion per subunit.</text>
</comment>
<evidence type="ECO:0000256" key="8">
    <source>
        <dbReference type="ARBA" id="ARBA00022801"/>
    </source>
</evidence>
<dbReference type="SMART" id="SM00116">
    <property type="entry name" value="CBS"/>
    <property type="match status" value="2"/>
</dbReference>
<dbReference type="SUPFAM" id="SSF54631">
    <property type="entry name" value="CBS-domain pair"/>
    <property type="match status" value="1"/>
</dbReference>
<dbReference type="Pfam" id="PF00571">
    <property type="entry name" value="CBS"/>
    <property type="match status" value="2"/>
</dbReference>
<feature type="transmembrane region" description="Helical" evidence="14">
    <location>
        <begin position="49"/>
        <end position="67"/>
    </location>
</feature>
<feature type="transmembrane region" description="Helical" evidence="14">
    <location>
        <begin position="79"/>
        <end position="97"/>
    </location>
</feature>
<name>A0A0V8LY67_9CHLR</name>
<dbReference type="EMBL" id="JGYD01000026">
    <property type="protein sequence ID" value="KSV16428.1"/>
    <property type="molecule type" value="Genomic_DNA"/>
</dbReference>
<evidence type="ECO:0000256" key="17">
    <source>
        <dbReference type="PROSITE-ProRule" id="PRU00703"/>
    </source>
</evidence>
<feature type="active site" evidence="15">
    <location>
        <position position="68"/>
    </location>
</feature>
<comment type="similarity">
    <text evidence="2 14">Belongs to the peptidase M50B family.</text>
</comment>
<reference evidence="19 20" key="1">
    <citation type="journal article" date="2015" name="Sci. Rep.">
        <title>A comparative genomics and reductive dehalogenase gene transcription study of two chloroethene-respiring bacteria, Dehalococcoides mccartyi strains MB and 11a.</title>
        <authorList>
            <person name="Low A."/>
            <person name="Shen Z."/>
            <person name="Cheng D."/>
            <person name="Rogers M.J."/>
            <person name="Lee P.K."/>
            <person name="He J."/>
        </authorList>
    </citation>
    <scope>NUCLEOTIDE SEQUENCE [LARGE SCALE GENOMIC DNA]</scope>
    <source>
        <strain evidence="19 20">MB</strain>
    </source>
</reference>
<keyword evidence="6 14" id="KW-0479">Metal-binding</keyword>
<comment type="caution">
    <text evidence="19">The sequence shown here is derived from an EMBL/GenBank/DDBJ whole genome shotgun (WGS) entry which is preliminary data.</text>
</comment>
<feature type="binding site" evidence="16">
    <location>
        <position position="71"/>
    </location>
    <ligand>
        <name>Zn(2+)</name>
        <dbReference type="ChEBI" id="CHEBI:29105"/>
        <note>catalytic</note>
    </ligand>
</feature>
<keyword evidence="9 14" id="KW-0862">Zinc</keyword>
<dbReference type="PANTHER" id="PTHR39188">
    <property type="entry name" value="MEMBRANE-ASSOCIATED ZINC METALLOPROTEASE M50B"/>
    <property type="match status" value="1"/>
</dbReference>
<evidence type="ECO:0000256" key="7">
    <source>
        <dbReference type="ARBA" id="ARBA00022737"/>
    </source>
</evidence>
<keyword evidence="13 14" id="KW-0472">Membrane</keyword>
<evidence type="ECO:0000256" key="3">
    <source>
        <dbReference type="ARBA" id="ARBA00022475"/>
    </source>
</evidence>
<evidence type="ECO:0000256" key="9">
    <source>
        <dbReference type="ARBA" id="ARBA00022833"/>
    </source>
</evidence>
<dbReference type="GO" id="GO:0008237">
    <property type="term" value="F:metallopeptidase activity"/>
    <property type="evidence" value="ECO:0007669"/>
    <property type="project" value="UniProtKB-UniRule"/>
</dbReference>
<keyword evidence="12 17" id="KW-0129">CBS domain</keyword>
<accession>A0A0V8LY67</accession>
<protein>
    <recommendedName>
        <fullName evidence="14">Zinc metalloprotease</fullName>
    </recommendedName>
</protein>
<evidence type="ECO:0000256" key="5">
    <source>
        <dbReference type="ARBA" id="ARBA00022692"/>
    </source>
</evidence>
<feature type="transmembrane region" description="Helical" evidence="14">
    <location>
        <begin position="109"/>
        <end position="127"/>
    </location>
</feature>
<evidence type="ECO:0000256" key="15">
    <source>
        <dbReference type="PIRSR" id="PIRSR006404-1"/>
    </source>
</evidence>
<evidence type="ECO:0000259" key="18">
    <source>
        <dbReference type="PROSITE" id="PS51371"/>
    </source>
</evidence>
<feature type="transmembrane region" description="Helical" evidence="14">
    <location>
        <begin position="139"/>
        <end position="159"/>
    </location>
</feature>
<keyword evidence="11 14" id="KW-0482">Metalloprotease</keyword>
<sequence length="380" mass="41499">MKSSFKLGRILGIEIGIHVSWLIIFALLSWSLAVAYYPAIDENISPLTAWVLGITSCLLLFGSVLAHELGHSIVAIRHGIPVKSITLFIFGGVSNLTKEPDNPGAEFRMAISGPAVSIILALVFWAFEAAFSALDATLASGVFLYLAQINAMLAIFNLIPGFPLDGGRVLRAIIWNASNSIKKATRIAARVGLGFAYLLIFGGIAIAFLGIGISGLWLALIGWFMATAAQGSYQQTVISEILSAVNVSRVMRREFKTIDPDKTLYQTLHEYILPLNQRALPVFENGQLTGLISLSDIKKIPTDKLGQTYVRQVMTPLEKLQTVAPEENLSSVVNTLQSKDINQLPVLSDGKLVGIISRTSLIEYLQMRQEMETKQPDVKQ</sequence>
<evidence type="ECO:0000256" key="13">
    <source>
        <dbReference type="ARBA" id="ARBA00023136"/>
    </source>
</evidence>
<evidence type="ECO:0000256" key="2">
    <source>
        <dbReference type="ARBA" id="ARBA00007931"/>
    </source>
</evidence>